<dbReference type="InterPro" id="IPR008822">
    <property type="entry name" value="Endonuclease_RusA-like"/>
</dbReference>
<sequence length="143" mass="15176">MEGLAFTIPGDPRGKGRPRATTIGGHARMFTDAKTATYENLVKLAAVHALAGRPPLDEPLSVRVAVRMVPAASHSAKKRAAMLDGAIAPTKLPDLDNVVKAVLDGCNKVAFRDDALIVRLSAAKRYAETPGVDVIIEPIRRAS</sequence>
<dbReference type="RefSeq" id="WP_092307803.1">
    <property type="nucleotide sequence ID" value="NZ_FOZV01000002.1"/>
</dbReference>
<keyword evidence="1" id="KW-0540">Nuclease</keyword>
<reference evidence="2" key="1">
    <citation type="submission" date="2016-10" db="EMBL/GenBank/DDBJ databases">
        <authorList>
            <person name="Varghese N."/>
            <person name="Submissions S."/>
        </authorList>
    </citation>
    <scope>NUCLEOTIDE SEQUENCE [LARGE SCALE GENOMIC DNA]</scope>
    <source>
        <strain evidence="2">CGMCC 1.10683</strain>
    </source>
</reference>
<dbReference type="GO" id="GO:0006281">
    <property type="term" value="P:DNA repair"/>
    <property type="evidence" value="ECO:0007669"/>
    <property type="project" value="InterPro"/>
</dbReference>
<dbReference type="SUPFAM" id="SSF103084">
    <property type="entry name" value="Holliday junction resolvase RusA"/>
    <property type="match status" value="1"/>
</dbReference>
<protein>
    <submittedName>
        <fullName evidence="1">Holliday junction resolvase RusA (Prophage-encoded endonuclease)</fullName>
    </submittedName>
</protein>
<dbReference type="Proteomes" id="UP000198788">
    <property type="component" value="Unassembled WGS sequence"/>
</dbReference>
<dbReference type="GO" id="GO:0000287">
    <property type="term" value="F:magnesium ion binding"/>
    <property type="evidence" value="ECO:0007669"/>
    <property type="project" value="InterPro"/>
</dbReference>
<dbReference type="AlphaFoldDB" id="A0A1I6PQV7"/>
<dbReference type="GO" id="GO:0004519">
    <property type="term" value="F:endonuclease activity"/>
    <property type="evidence" value="ECO:0007669"/>
    <property type="project" value="UniProtKB-KW"/>
</dbReference>
<gene>
    <name evidence="1" type="ORF">SAMN05192570_1199</name>
</gene>
<proteinExistence type="predicted"/>
<name>A0A1I6PQV7_9CAUL</name>
<dbReference type="Gene3D" id="3.30.1330.70">
    <property type="entry name" value="Holliday junction resolvase RusA"/>
    <property type="match status" value="1"/>
</dbReference>
<evidence type="ECO:0000313" key="1">
    <source>
        <dbReference type="EMBL" id="SFS42612.1"/>
    </source>
</evidence>
<evidence type="ECO:0000313" key="2">
    <source>
        <dbReference type="Proteomes" id="UP000198788"/>
    </source>
</evidence>
<keyword evidence="2" id="KW-1185">Reference proteome</keyword>
<dbReference type="EMBL" id="FOZV01000002">
    <property type="protein sequence ID" value="SFS42612.1"/>
    <property type="molecule type" value="Genomic_DNA"/>
</dbReference>
<dbReference type="GO" id="GO:0006310">
    <property type="term" value="P:DNA recombination"/>
    <property type="evidence" value="ECO:0007669"/>
    <property type="project" value="InterPro"/>
</dbReference>
<accession>A0A1I6PQV7</accession>
<keyword evidence="1" id="KW-0255">Endonuclease</keyword>
<dbReference type="STRING" id="871741.SAMN05192570_1199"/>
<keyword evidence="1" id="KW-0378">Hydrolase</keyword>
<organism evidence="1 2">
    <name type="scientific">Brevundimonas viscosa</name>
    <dbReference type="NCBI Taxonomy" id="871741"/>
    <lineage>
        <taxon>Bacteria</taxon>
        <taxon>Pseudomonadati</taxon>
        <taxon>Pseudomonadota</taxon>
        <taxon>Alphaproteobacteria</taxon>
        <taxon>Caulobacterales</taxon>
        <taxon>Caulobacteraceae</taxon>
        <taxon>Brevundimonas</taxon>
    </lineage>
</organism>
<dbReference type="InterPro" id="IPR036614">
    <property type="entry name" value="RusA-like_sf"/>
</dbReference>
<dbReference type="Pfam" id="PF05866">
    <property type="entry name" value="RusA"/>
    <property type="match status" value="1"/>
</dbReference>
<dbReference type="OrthoDB" id="5114842at2"/>